<keyword evidence="1 6" id="KW-0547">Nucleotide-binding</keyword>
<dbReference type="SMART" id="SM00015">
    <property type="entry name" value="IQ"/>
    <property type="match status" value="5"/>
</dbReference>
<evidence type="ECO:0000256" key="7">
    <source>
        <dbReference type="SAM" id="MobiDB-lite"/>
    </source>
</evidence>
<evidence type="ECO:0000313" key="10">
    <source>
        <dbReference type="Proteomes" id="UP000013827"/>
    </source>
</evidence>
<dbReference type="OMA" id="VGAEDMC"/>
<dbReference type="InterPro" id="IPR027417">
    <property type="entry name" value="P-loop_NTPase"/>
</dbReference>
<dbReference type="PRINTS" id="PR00193">
    <property type="entry name" value="MYOSINHEAVY"/>
</dbReference>
<dbReference type="Pfam" id="PF00612">
    <property type="entry name" value="IQ"/>
    <property type="match status" value="2"/>
</dbReference>
<feature type="compositionally biased region" description="Polar residues" evidence="7">
    <location>
        <begin position="1222"/>
        <end position="1233"/>
    </location>
</feature>
<dbReference type="Gene3D" id="1.20.120.720">
    <property type="entry name" value="Myosin VI head, motor domain, U50 subdomain"/>
    <property type="match status" value="1"/>
</dbReference>
<dbReference type="GO" id="GO:0005524">
    <property type="term" value="F:ATP binding"/>
    <property type="evidence" value="ECO:0007669"/>
    <property type="project" value="UniProtKB-UniRule"/>
</dbReference>
<dbReference type="SUPFAM" id="SSF52540">
    <property type="entry name" value="P-loop containing nucleoside triphosphate hydrolases"/>
    <property type="match status" value="1"/>
</dbReference>
<dbReference type="InterPro" id="IPR036961">
    <property type="entry name" value="Kinesin_motor_dom_sf"/>
</dbReference>
<dbReference type="EnsemblProtists" id="EOD14709">
    <property type="protein sequence ID" value="EOD14709"/>
    <property type="gene ID" value="EMIHUDRAFT_461567"/>
</dbReference>
<dbReference type="eggNOG" id="KOG0160">
    <property type="taxonomic scope" value="Eukaryota"/>
</dbReference>
<keyword evidence="2 6" id="KW-0067">ATP-binding</keyword>
<reference evidence="9" key="2">
    <citation type="submission" date="2024-10" db="UniProtKB">
        <authorList>
            <consortium name="EnsemblProtists"/>
        </authorList>
    </citation>
    <scope>IDENTIFICATION</scope>
</reference>
<feature type="region of interest" description="Disordered" evidence="7">
    <location>
        <begin position="1117"/>
        <end position="1146"/>
    </location>
</feature>
<dbReference type="PROSITE" id="PS51456">
    <property type="entry name" value="MYOSIN_MOTOR"/>
    <property type="match status" value="1"/>
</dbReference>
<dbReference type="PaxDb" id="2903-EOD14709"/>
<feature type="compositionally biased region" description="Basic and acidic residues" evidence="7">
    <location>
        <begin position="941"/>
        <end position="950"/>
    </location>
</feature>
<evidence type="ECO:0000256" key="4">
    <source>
        <dbReference type="ARBA" id="ARBA00023175"/>
    </source>
</evidence>
<dbReference type="GO" id="GO:0051015">
    <property type="term" value="F:actin filament binding"/>
    <property type="evidence" value="ECO:0007669"/>
    <property type="project" value="TreeGrafter"/>
</dbReference>
<dbReference type="Gene3D" id="1.20.5.4820">
    <property type="match status" value="1"/>
</dbReference>
<feature type="binding site" evidence="6">
    <location>
        <begin position="105"/>
        <end position="112"/>
    </location>
    <ligand>
        <name>ATP</name>
        <dbReference type="ChEBI" id="CHEBI:30616"/>
    </ligand>
</feature>
<dbReference type="CDD" id="cd00124">
    <property type="entry name" value="MYSc"/>
    <property type="match status" value="1"/>
</dbReference>
<dbReference type="PROSITE" id="PS50096">
    <property type="entry name" value="IQ"/>
    <property type="match status" value="3"/>
</dbReference>
<reference evidence="10" key="1">
    <citation type="journal article" date="2013" name="Nature">
        <title>Pan genome of the phytoplankton Emiliania underpins its global distribution.</title>
        <authorList>
            <person name="Read B.A."/>
            <person name="Kegel J."/>
            <person name="Klute M.J."/>
            <person name="Kuo A."/>
            <person name="Lefebvre S.C."/>
            <person name="Maumus F."/>
            <person name="Mayer C."/>
            <person name="Miller J."/>
            <person name="Monier A."/>
            <person name="Salamov A."/>
            <person name="Young J."/>
            <person name="Aguilar M."/>
            <person name="Claverie J.M."/>
            <person name="Frickenhaus S."/>
            <person name="Gonzalez K."/>
            <person name="Herman E.K."/>
            <person name="Lin Y.C."/>
            <person name="Napier J."/>
            <person name="Ogata H."/>
            <person name="Sarno A.F."/>
            <person name="Shmutz J."/>
            <person name="Schroeder D."/>
            <person name="de Vargas C."/>
            <person name="Verret F."/>
            <person name="von Dassow P."/>
            <person name="Valentin K."/>
            <person name="Van de Peer Y."/>
            <person name="Wheeler G."/>
            <person name="Dacks J.B."/>
            <person name="Delwiche C.F."/>
            <person name="Dyhrman S.T."/>
            <person name="Glockner G."/>
            <person name="John U."/>
            <person name="Richards T."/>
            <person name="Worden A.Z."/>
            <person name="Zhang X."/>
            <person name="Grigoriev I.V."/>
            <person name="Allen A.E."/>
            <person name="Bidle K."/>
            <person name="Borodovsky M."/>
            <person name="Bowler C."/>
            <person name="Brownlee C."/>
            <person name="Cock J.M."/>
            <person name="Elias M."/>
            <person name="Gladyshev V.N."/>
            <person name="Groth M."/>
            <person name="Guda C."/>
            <person name="Hadaegh A."/>
            <person name="Iglesias-Rodriguez M.D."/>
            <person name="Jenkins J."/>
            <person name="Jones B.M."/>
            <person name="Lawson T."/>
            <person name="Leese F."/>
            <person name="Lindquist E."/>
            <person name="Lobanov A."/>
            <person name="Lomsadze A."/>
            <person name="Malik S.B."/>
            <person name="Marsh M.E."/>
            <person name="Mackinder L."/>
            <person name="Mock T."/>
            <person name="Mueller-Roeber B."/>
            <person name="Pagarete A."/>
            <person name="Parker M."/>
            <person name="Probert I."/>
            <person name="Quesneville H."/>
            <person name="Raines C."/>
            <person name="Rensing S.A."/>
            <person name="Riano-Pachon D.M."/>
            <person name="Richier S."/>
            <person name="Rokitta S."/>
            <person name="Shiraiwa Y."/>
            <person name="Soanes D.M."/>
            <person name="van der Giezen M."/>
            <person name="Wahlund T.M."/>
            <person name="Williams B."/>
            <person name="Wilson W."/>
            <person name="Wolfe G."/>
            <person name="Wurch L.L."/>
        </authorList>
    </citation>
    <scope>NUCLEOTIDE SEQUENCE</scope>
</reference>
<evidence type="ECO:0000259" key="8">
    <source>
        <dbReference type="PROSITE" id="PS51456"/>
    </source>
</evidence>
<dbReference type="AlphaFoldDB" id="A0A0D3ITX4"/>
<dbReference type="KEGG" id="ehx:EMIHUDRAFT_461567"/>
<dbReference type="GO" id="GO:0000146">
    <property type="term" value="F:microfilament motor activity"/>
    <property type="evidence" value="ECO:0007669"/>
    <property type="project" value="TreeGrafter"/>
</dbReference>
<feature type="compositionally biased region" description="Basic and acidic residues" evidence="7">
    <location>
        <begin position="912"/>
        <end position="927"/>
    </location>
</feature>
<dbReference type="Gene3D" id="1.10.10.820">
    <property type="match status" value="1"/>
</dbReference>
<dbReference type="InterPro" id="IPR000048">
    <property type="entry name" value="IQ_motif_EF-hand-BS"/>
</dbReference>
<dbReference type="GeneID" id="17260914"/>
<feature type="region of interest" description="Disordered" evidence="7">
    <location>
        <begin position="1051"/>
        <end position="1102"/>
    </location>
</feature>
<dbReference type="PANTHER" id="PTHR13140:SF706">
    <property type="entry name" value="DILUTE CLASS UNCONVENTIONAL MYOSIN, ISOFORM C"/>
    <property type="match status" value="1"/>
</dbReference>
<feature type="compositionally biased region" description="Low complexity" evidence="7">
    <location>
        <begin position="1070"/>
        <end position="1084"/>
    </location>
</feature>
<comment type="similarity">
    <text evidence="6">Belongs to the TRAFAC class myosin-kinesin ATPase superfamily. Myosin family.</text>
</comment>
<dbReference type="InterPro" id="IPR001609">
    <property type="entry name" value="Myosin_head_motor_dom-like"/>
</dbReference>
<feature type="compositionally biased region" description="Basic and acidic residues" evidence="7">
    <location>
        <begin position="1137"/>
        <end position="1146"/>
    </location>
</feature>
<accession>A0A0D3ITX4</accession>
<dbReference type="GO" id="GO:0016020">
    <property type="term" value="C:membrane"/>
    <property type="evidence" value="ECO:0007669"/>
    <property type="project" value="TreeGrafter"/>
</dbReference>
<dbReference type="GO" id="GO:0007015">
    <property type="term" value="P:actin filament organization"/>
    <property type="evidence" value="ECO:0007669"/>
    <property type="project" value="TreeGrafter"/>
</dbReference>
<evidence type="ECO:0000256" key="1">
    <source>
        <dbReference type="ARBA" id="ARBA00022741"/>
    </source>
</evidence>
<keyword evidence="5 6" id="KW-0009">Actin-binding</keyword>
<sequence length="1233" mass="134721">MDDKPLLDDLVNLIRLDEESILDSLRARFDRDLPYTLCGQICVSVNPFKWLPLYTDERVKEYAAADNPFSELPPHLYAIAHAAHRRLVAALEAGTPPSQSVLVSGESGAGKTEATKIMLRYLAAVNSVHTTSFSTRMFGAAAAAPADGTLSGLTERVLRSSPVLESFGNAQTLRNHNSSRFGKFLKLMYGSDGEQESAAISSYLLERSRVVRPPAGEANYHVLYQFAGGCEPEAPPEGRGPARRGHAREALEVLSTEAYGSALPAGSGRMKEGDGLHRPEAWKETVVGFGPEEVQTLRRMLSAVLHLTSLAFDEATGGGRGGGRRAGHAEDSHGQRAAAVRDTAASGRAARCLQVPQTALEEGLTSRTTIVGGETLVKALDAVQAADAADALAKAVYGRMFESIVARINQLVGGKEGELPFIGILDIFGFEAFETNSFEQLCINFANEMLQAQFNADTFRFQQAEYEAEGVPWQHIEYEDNTAIIELLAARRVGAFALLDEECRLQTGTAGQGGGSLWTADSFIEKLARSRPAGDELFSVPKLKRAKGGAEFSIKHYAGLVTYETSLFIVKNTDPLLPELSELMGNSECAPLAALFPPDAKKESGAKSRALFSTTVGTRFKEQLGSLMSAIQATHVHYVRCVKPNPKSVSAEFDNALVAEQLRCAGALDAPPPTAGMLEAIRISRAAYPHRLPCGAFLQLFGGLAGAAAAKGATPVDRAGSSRTRATPVDRAGSAAAALLPDGGYCVGKTKVFLRPGVMPRLEARRTVRRAMAVIALQTAFRGQRARKAHKATLRATAAVQMAVRRWIARRRARIRWAAVLCVQRFCRGRLARLRTKTLRRDRGVVLVQSVQRGRAARRHFERQRGAAVTIQAVARRKRASRVVKKAVEKARVKRSYEGQIAEARERLRAEAEEKASVEAEKARGRDTLSLARPPRPRHAARLESERAQLEGKASNLEEALKAQKTEHAKELSQLLDGQEKELITLREQALTLPEPLQRHILCDTSDRTLSETGSHRTSQALDATKAALAAEGERRGAEERRAEGLALQLNMERASHQKTGRALEEERAAAASARKQLSAAQQQPRDGPSADVGRAEVSKEAARQYEEKLEALQADADVSTAQARETQAKSKLAHATAERQKDKAKLDRTLDSLRMKRHTTPHTDTTHARFHILPSFLIRQGEVLKRDQWLKKAKDIITEYQKRTLTMMQPGQPAVDPPSSPYRNQTPRQTPR</sequence>
<dbReference type="Gene3D" id="3.40.850.10">
    <property type="entry name" value="Kinesin motor domain"/>
    <property type="match status" value="1"/>
</dbReference>
<feature type="domain" description="Myosin motor" evidence="8">
    <location>
        <begin position="5"/>
        <end position="767"/>
    </location>
</feature>
<name>A0A0D3ITX4_EMIH1</name>
<keyword evidence="3 6" id="KW-0518">Myosin</keyword>
<dbReference type="Proteomes" id="UP000013827">
    <property type="component" value="Unassembled WGS sequence"/>
</dbReference>
<evidence type="ECO:0000256" key="2">
    <source>
        <dbReference type="ARBA" id="ARBA00022840"/>
    </source>
</evidence>
<evidence type="ECO:0000256" key="3">
    <source>
        <dbReference type="ARBA" id="ARBA00023123"/>
    </source>
</evidence>
<protein>
    <recommendedName>
        <fullName evidence="8">Myosin motor domain-containing protein</fullName>
    </recommendedName>
</protein>
<feature type="region of interest" description="Disordered" evidence="7">
    <location>
        <begin position="912"/>
        <end position="952"/>
    </location>
</feature>
<keyword evidence="4 6" id="KW-0505">Motor protein</keyword>
<dbReference type="PANTHER" id="PTHR13140">
    <property type="entry name" value="MYOSIN"/>
    <property type="match status" value="1"/>
</dbReference>
<dbReference type="SMART" id="SM00242">
    <property type="entry name" value="MYSc"/>
    <property type="match status" value="1"/>
</dbReference>
<comment type="caution">
    <text evidence="6">Lacks conserved residue(s) required for the propagation of feature annotation.</text>
</comment>
<dbReference type="Pfam" id="PF00063">
    <property type="entry name" value="Myosin_head"/>
    <property type="match status" value="1"/>
</dbReference>
<dbReference type="STRING" id="2903.R1E162"/>
<feature type="region of interest" description="Disordered" evidence="7">
    <location>
        <begin position="1209"/>
        <end position="1233"/>
    </location>
</feature>
<dbReference type="GO" id="GO:0016459">
    <property type="term" value="C:myosin complex"/>
    <property type="evidence" value="ECO:0007669"/>
    <property type="project" value="UniProtKB-KW"/>
</dbReference>
<dbReference type="GO" id="GO:0005737">
    <property type="term" value="C:cytoplasm"/>
    <property type="evidence" value="ECO:0007669"/>
    <property type="project" value="TreeGrafter"/>
</dbReference>
<dbReference type="HOGENOM" id="CLU_000192_7_5_1"/>
<evidence type="ECO:0000256" key="5">
    <source>
        <dbReference type="ARBA" id="ARBA00023203"/>
    </source>
</evidence>
<organism evidence="9 10">
    <name type="scientific">Emiliania huxleyi (strain CCMP1516)</name>
    <dbReference type="NCBI Taxonomy" id="280463"/>
    <lineage>
        <taxon>Eukaryota</taxon>
        <taxon>Haptista</taxon>
        <taxon>Haptophyta</taxon>
        <taxon>Prymnesiophyceae</taxon>
        <taxon>Isochrysidales</taxon>
        <taxon>Noelaerhabdaceae</taxon>
        <taxon>Emiliania</taxon>
    </lineage>
</organism>
<evidence type="ECO:0000313" key="9">
    <source>
        <dbReference type="EnsemblProtists" id="EOD14709"/>
    </source>
</evidence>
<dbReference type="Gene3D" id="1.20.58.530">
    <property type="match status" value="1"/>
</dbReference>
<proteinExistence type="inferred from homology"/>
<dbReference type="RefSeq" id="XP_005767138.1">
    <property type="nucleotide sequence ID" value="XM_005767081.1"/>
</dbReference>
<evidence type="ECO:0000256" key="6">
    <source>
        <dbReference type="PROSITE-ProRule" id="PRU00782"/>
    </source>
</evidence>
<keyword evidence="10" id="KW-1185">Reference proteome</keyword>